<proteinExistence type="inferred from homology"/>
<protein>
    <submittedName>
        <fullName evidence="4">Dehydrogenase patE</fullName>
    </submittedName>
</protein>
<evidence type="ECO:0000313" key="5">
    <source>
        <dbReference type="Proteomes" id="UP000325902"/>
    </source>
</evidence>
<feature type="chain" id="PRO_5024827070" evidence="2">
    <location>
        <begin position="24"/>
        <end position="552"/>
    </location>
</feature>
<feature type="signal peptide" evidence="2">
    <location>
        <begin position="1"/>
        <end position="23"/>
    </location>
</feature>
<feature type="domain" description="Glucose-methanol-choline oxidoreductase N-terminal" evidence="3">
    <location>
        <begin position="349"/>
        <end position="363"/>
    </location>
</feature>
<sequence length="552" mass="58942">MTRTFPIAFLSFIFFSLNHFTLALFPHTPNGSPLTSTSFGIPGLNATYDYIVIGGGTAGLALATRLSSSSAGLSIAVIEAGSFYEITNGNLSVVPSYAPWFAGADEDEWQPGVDWGFATVAQTVSLKDGCGKKRLMCHQGFSNRTYHYTRGKTLGGSSARNYMLATVDSFTRWSTLVADPSYTWSAILPYYKKSTHYTPFDPTRYTNSSNTQSSTSFEPPGDPLPVSFSNYVDAFGTWCQRAFQAFGMAAIPGFNDGHLLGSAFGTFTIDASTGARASSESSFLAAALAHGTAPTVYVNTLAQRILFSPATSASPPRATAVRVSTAGTFGTPSRNYTLYASREVVVSGGAFQSPQLLLVSGIGDCTELKLHGIACVSHRPGVGRGMWDHPVFGTAHRVRLATASAALNNASLAAEGVAAYLRAADGPLSVLGPGVYGWEKLPEPWRGALSEETREMLASDFPTDWPEIEWLPNSALKGNGSVPVAIDPQDGTNFATLNTALIAPLSRGSVRIRSAEMEVPPMIDPAWLTHPADREVAVQVSLRRRNITLGKE</sequence>
<dbReference type="Gene3D" id="3.30.560.10">
    <property type="entry name" value="Glucose Oxidase, domain 3"/>
    <property type="match status" value="1"/>
</dbReference>
<name>A0A5N5CYG8_9PEZI</name>
<accession>A0A5N5CYG8</accession>
<reference evidence="4 5" key="1">
    <citation type="journal article" date="2019" name="Sci. Rep.">
        <title>A multi-omics analysis of the grapevine pathogen Lasiodiplodia theobromae reveals that temperature affects the expression of virulence- and pathogenicity-related genes.</title>
        <authorList>
            <person name="Felix C."/>
            <person name="Meneses R."/>
            <person name="Goncalves M.F.M."/>
            <person name="Tilleman L."/>
            <person name="Duarte A.S."/>
            <person name="Jorrin-Novo J.V."/>
            <person name="Van de Peer Y."/>
            <person name="Deforce D."/>
            <person name="Van Nieuwerburgh F."/>
            <person name="Esteves A.C."/>
            <person name="Alves A."/>
        </authorList>
    </citation>
    <scope>NUCLEOTIDE SEQUENCE [LARGE SCALE GENOMIC DNA]</scope>
    <source>
        <strain evidence="4 5">LA-SOL3</strain>
    </source>
</reference>
<dbReference type="Proteomes" id="UP000325902">
    <property type="component" value="Unassembled WGS sequence"/>
</dbReference>
<dbReference type="PANTHER" id="PTHR11552:SF138">
    <property type="entry name" value="DEHYDROGENASE PKFF-RELATED"/>
    <property type="match status" value="1"/>
</dbReference>
<keyword evidence="2" id="KW-0732">Signal</keyword>
<dbReference type="InterPro" id="IPR012132">
    <property type="entry name" value="GMC_OxRdtase"/>
</dbReference>
<evidence type="ECO:0000256" key="1">
    <source>
        <dbReference type="ARBA" id="ARBA00010790"/>
    </source>
</evidence>
<evidence type="ECO:0000313" key="4">
    <source>
        <dbReference type="EMBL" id="KAB2570408.1"/>
    </source>
</evidence>
<dbReference type="Pfam" id="PF00732">
    <property type="entry name" value="GMC_oxred_N"/>
    <property type="match status" value="1"/>
</dbReference>
<evidence type="ECO:0000259" key="3">
    <source>
        <dbReference type="PROSITE" id="PS00624"/>
    </source>
</evidence>
<dbReference type="Gene3D" id="3.50.50.60">
    <property type="entry name" value="FAD/NAD(P)-binding domain"/>
    <property type="match status" value="1"/>
</dbReference>
<dbReference type="InterPro" id="IPR036188">
    <property type="entry name" value="FAD/NAD-bd_sf"/>
</dbReference>
<dbReference type="AlphaFoldDB" id="A0A5N5CYG8"/>
<dbReference type="PIRSF" id="PIRSF000137">
    <property type="entry name" value="Alcohol_oxidase"/>
    <property type="match status" value="1"/>
</dbReference>
<dbReference type="PROSITE" id="PS00624">
    <property type="entry name" value="GMC_OXRED_2"/>
    <property type="match status" value="1"/>
</dbReference>
<keyword evidence="5" id="KW-1185">Reference proteome</keyword>
<evidence type="ECO:0000256" key="2">
    <source>
        <dbReference type="SAM" id="SignalP"/>
    </source>
</evidence>
<dbReference type="InterPro" id="IPR000172">
    <property type="entry name" value="GMC_OxRdtase_N"/>
</dbReference>
<comment type="similarity">
    <text evidence="1">Belongs to the GMC oxidoreductase family.</text>
</comment>
<comment type="caution">
    <text evidence="4">The sequence shown here is derived from an EMBL/GenBank/DDBJ whole genome shotgun (WGS) entry which is preliminary data.</text>
</comment>
<gene>
    <name evidence="4" type="primary">patE_7</name>
    <name evidence="4" type="ORF">DBV05_g10915</name>
</gene>
<dbReference type="SUPFAM" id="SSF54373">
    <property type="entry name" value="FAD-linked reductases, C-terminal domain"/>
    <property type="match status" value="1"/>
</dbReference>
<dbReference type="GO" id="GO:0044550">
    <property type="term" value="P:secondary metabolite biosynthetic process"/>
    <property type="evidence" value="ECO:0007669"/>
    <property type="project" value="TreeGrafter"/>
</dbReference>
<dbReference type="GO" id="GO:0050660">
    <property type="term" value="F:flavin adenine dinucleotide binding"/>
    <property type="evidence" value="ECO:0007669"/>
    <property type="project" value="InterPro"/>
</dbReference>
<dbReference type="EMBL" id="VCHE01000138">
    <property type="protein sequence ID" value="KAB2570408.1"/>
    <property type="molecule type" value="Genomic_DNA"/>
</dbReference>
<dbReference type="OrthoDB" id="269227at2759"/>
<organism evidence="4 5">
    <name type="scientific">Lasiodiplodia theobromae</name>
    <dbReference type="NCBI Taxonomy" id="45133"/>
    <lineage>
        <taxon>Eukaryota</taxon>
        <taxon>Fungi</taxon>
        <taxon>Dikarya</taxon>
        <taxon>Ascomycota</taxon>
        <taxon>Pezizomycotina</taxon>
        <taxon>Dothideomycetes</taxon>
        <taxon>Dothideomycetes incertae sedis</taxon>
        <taxon>Botryosphaeriales</taxon>
        <taxon>Botryosphaeriaceae</taxon>
        <taxon>Lasiodiplodia</taxon>
    </lineage>
</organism>
<dbReference type="SUPFAM" id="SSF51905">
    <property type="entry name" value="FAD/NAD(P)-binding domain"/>
    <property type="match status" value="1"/>
</dbReference>
<dbReference type="GO" id="GO:0016614">
    <property type="term" value="F:oxidoreductase activity, acting on CH-OH group of donors"/>
    <property type="evidence" value="ECO:0007669"/>
    <property type="project" value="InterPro"/>
</dbReference>
<dbReference type="PANTHER" id="PTHR11552">
    <property type="entry name" value="GLUCOSE-METHANOL-CHOLINE GMC OXIDOREDUCTASE"/>
    <property type="match status" value="1"/>
</dbReference>